<sequence>FLRENEPCAFCPLIADLFCRNFHCLRSYCKQCWINRHGSKPLADHQPATRRQQPLQHI</sequence>
<protein>
    <recommendedName>
        <fullName evidence="1">Cytoplasmic polyadenylation element-binding protein ZZ domain-containing protein</fullName>
    </recommendedName>
</protein>
<organism evidence="2 3">
    <name type="scientific">Rotaria sordida</name>
    <dbReference type="NCBI Taxonomy" id="392033"/>
    <lineage>
        <taxon>Eukaryota</taxon>
        <taxon>Metazoa</taxon>
        <taxon>Spiralia</taxon>
        <taxon>Gnathifera</taxon>
        <taxon>Rotifera</taxon>
        <taxon>Eurotatoria</taxon>
        <taxon>Bdelloidea</taxon>
        <taxon>Philodinida</taxon>
        <taxon>Philodinidae</taxon>
        <taxon>Rotaria</taxon>
    </lineage>
</organism>
<dbReference type="Pfam" id="PF16366">
    <property type="entry name" value="CEBP_ZZ"/>
    <property type="match status" value="1"/>
</dbReference>
<comment type="caution">
    <text evidence="2">The sequence shown here is derived from an EMBL/GenBank/DDBJ whole genome shotgun (WGS) entry which is preliminary data.</text>
</comment>
<dbReference type="InterPro" id="IPR038446">
    <property type="entry name" value="CEBP_ZZ_sf"/>
</dbReference>
<reference evidence="2" key="1">
    <citation type="submission" date="2021-02" db="EMBL/GenBank/DDBJ databases">
        <authorList>
            <person name="Nowell W R."/>
        </authorList>
    </citation>
    <scope>NUCLEOTIDE SEQUENCE</scope>
</reference>
<dbReference type="Proteomes" id="UP000663823">
    <property type="component" value="Unassembled WGS sequence"/>
</dbReference>
<dbReference type="InterPro" id="IPR032296">
    <property type="entry name" value="CEBP_ZZ"/>
</dbReference>
<accession>A0A819ZC43</accession>
<gene>
    <name evidence="2" type="ORF">OTI717_LOCUS37246</name>
</gene>
<dbReference type="AlphaFoldDB" id="A0A819ZC43"/>
<evidence type="ECO:0000313" key="3">
    <source>
        <dbReference type="Proteomes" id="UP000663823"/>
    </source>
</evidence>
<proteinExistence type="predicted"/>
<feature type="domain" description="Cytoplasmic polyadenylation element-binding protein ZZ" evidence="1">
    <location>
        <begin position="2"/>
        <end position="50"/>
    </location>
</feature>
<dbReference type="Gene3D" id="4.10.640.40">
    <property type="entry name" value="Cytoplasmic polyadenylation element-binding protein, ZZ domain"/>
    <property type="match status" value="1"/>
</dbReference>
<evidence type="ECO:0000259" key="1">
    <source>
        <dbReference type="Pfam" id="PF16366"/>
    </source>
</evidence>
<evidence type="ECO:0000313" key="2">
    <source>
        <dbReference type="EMBL" id="CAF4171968.1"/>
    </source>
</evidence>
<feature type="non-terminal residue" evidence="2">
    <location>
        <position position="1"/>
    </location>
</feature>
<dbReference type="EMBL" id="CAJOAX010017288">
    <property type="protein sequence ID" value="CAF4171968.1"/>
    <property type="molecule type" value="Genomic_DNA"/>
</dbReference>
<name>A0A819ZC43_9BILA</name>